<dbReference type="Gene3D" id="3.40.50.1220">
    <property type="entry name" value="TPP-binding domain"/>
    <property type="match status" value="1"/>
</dbReference>
<keyword evidence="5" id="KW-0210">Decarboxylase</keyword>
<feature type="domain" description="Thiamine pyrophosphate enzyme TPP-binding" evidence="11">
    <location>
        <begin position="426"/>
        <end position="559"/>
    </location>
</feature>
<dbReference type="InterPro" id="IPR029035">
    <property type="entry name" value="DHS-like_NAD/FAD-binding_dom"/>
</dbReference>
<dbReference type="Proteomes" id="UP001248581">
    <property type="component" value="Chromosome"/>
</dbReference>
<reference evidence="14" key="1">
    <citation type="submission" date="2023-09" db="EMBL/GenBank/DDBJ databases">
        <authorList>
            <person name="Li S."/>
            <person name="Li X."/>
            <person name="Zhang C."/>
            <person name="Zhao Z."/>
        </authorList>
    </citation>
    <scope>NUCLEOTIDE SEQUENCE [LARGE SCALE GENOMIC DNA]</scope>
    <source>
        <strain evidence="14">SQ345</strain>
    </source>
</reference>
<proteinExistence type="inferred from homology"/>
<dbReference type="PANTHER" id="PTHR43452:SF30">
    <property type="entry name" value="PYRUVATE DECARBOXYLASE ISOZYME 1-RELATED"/>
    <property type="match status" value="1"/>
</dbReference>
<dbReference type="Gene3D" id="3.40.50.970">
    <property type="match status" value="2"/>
</dbReference>
<dbReference type="Pfam" id="PF02776">
    <property type="entry name" value="TPP_enzyme_N"/>
    <property type="match status" value="1"/>
</dbReference>
<evidence type="ECO:0000259" key="11">
    <source>
        <dbReference type="Pfam" id="PF02775"/>
    </source>
</evidence>
<dbReference type="SUPFAM" id="SSF52518">
    <property type="entry name" value="Thiamin diphosphate-binding fold (THDP-binding)"/>
    <property type="match status" value="2"/>
</dbReference>
<evidence type="ECO:0000313" key="13">
    <source>
        <dbReference type="EMBL" id="WNC67520.1"/>
    </source>
</evidence>
<protein>
    <submittedName>
        <fullName evidence="13">Thiamine pyrophosphate-binding protein</fullName>
    </submittedName>
</protein>
<name>A0ABY9TIA2_9GAMM</name>
<dbReference type="InterPro" id="IPR012000">
    <property type="entry name" value="Thiamin_PyroP_enz_cen_dom"/>
</dbReference>
<keyword evidence="7 9" id="KW-0786">Thiamine pyrophosphate</keyword>
<feature type="domain" description="Thiamine pyrophosphate enzyme central" evidence="10">
    <location>
        <begin position="229"/>
        <end position="320"/>
    </location>
</feature>
<dbReference type="Pfam" id="PF02775">
    <property type="entry name" value="TPP_enzyme_C"/>
    <property type="match status" value="1"/>
</dbReference>
<evidence type="ECO:0000313" key="14">
    <source>
        <dbReference type="Proteomes" id="UP001248581"/>
    </source>
</evidence>
<dbReference type="InterPro" id="IPR012001">
    <property type="entry name" value="Thiamin_PyroP_enz_TPP-bd_dom"/>
</dbReference>
<sequence length="597" mass="66280">MTDINVHYQNNFGGDYSKTLPQLGDALVNVLQFFGCDQLYGVGGDFAANLISALSSNITLSPSSNEMHAGFNACGHAEIKGIGVALTTYTVGSLPCTSAAALAITEKLPVIFISGAPGENEISNHTIHHTVASSSTWRANYDCALESFRSLGMKAERLQGARSLGQPNMAAERFFQLVSHAYLNKEPVFIEIPRDLIFQKTQAIALPKNINQLNKNNFVLQGEALIASHIVKKLHAAKKPLVFIGENVKLNKQLRGQLMEFCHTYNIPYATTWLAKGLFDEYDPLSLGTYNGVFSLPENRDYIEQQADYIIEVDTSIHAQDTNSAFNTGTHQIDSFENKTTIKGTVQNQQEIINIFANLLTSGINKFDITLPAKEAKEFDDSAKIDFHNLSAVLNNIQKNTRKPFVYIPEIGNSYFASYGLTTKKATIGRSWITNPWYAAMGTSLPYARAICNEIQKQETDDIAVLITGDGGFHFQLNELIHLQKDQSSLIIIYMRNDIYHLGKSGEGDIYHCSTPDFDVIKLVSAYGGKGFHCETIAEFTQVFEQSVRENKGITLIEVPADTAPQYQCHEIKMLNLYIQAKNGNPEAMKQWQNIKS</sequence>
<accession>A0ABY9TIA2</accession>
<evidence type="ECO:0000256" key="2">
    <source>
        <dbReference type="ARBA" id="ARBA00001964"/>
    </source>
</evidence>
<gene>
    <name evidence="13" type="ORF">RI845_13460</name>
</gene>
<keyword evidence="8" id="KW-0456">Lyase</keyword>
<evidence type="ECO:0000256" key="1">
    <source>
        <dbReference type="ARBA" id="ARBA00001920"/>
    </source>
</evidence>
<dbReference type="InterPro" id="IPR029061">
    <property type="entry name" value="THDP-binding"/>
</dbReference>
<dbReference type="InterPro" id="IPR011766">
    <property type="entry name" value="TPP_enzyme_TPP-bd"/>
</dbReference>
<dbReference type="InterPro" id="IPR012110">
    <property type="entry name" value="PDC/IPDC-like"/>
</dbReference>
<comment type="cofactor">
    <cofactor evidence="2">
        <name>thiamine diphosphate</name>
        <dbReference type="ChEBI" id="CHEBI:58937"/>
    </cofactor>
</comment>
<organism evidence="13 14">
    <name type="scientific">Thalassotalea nanhaiensis</name>
    <dbReference type="NCBI Taxonomy" id="3065648"/>
    <lineage>
        <taxon>Bacteria</taxon>
        <taxon>Pseudomonadati</taxon>
        <taxon>Pseudomonadota</taxon>
        <taxon>Gammaproteobacteria</taxon>
        <taxon>Alteromonadales</taxon>
        <taxon>Colwelliaceae</taxon>
        <taxon>Thalassotalea</taxon>
    </lineage>
</organism>
<dbReference type="RefSeq" id="WP_348386679.1">
    <property type="nucleotide sequence ID" value="NZ_CP134146.1"/>
</dbReference>
<dbReference type="CDD" id="cd00568">
    <property type="entry name" value="TPP_enzymes"/>
    <property type="match status" value="1"/>
</dbReference>
<evidence type="ECO:0000256" key="6">
    <source>
        <dbReference type="ARBA" id="ARBA00022842"/>
    </source>
</evidence>
<dbReference type="PANTHER" id="PTHR43452">
    <property type="entry name" value="PYRUVATE DECARBOXYLASE"/>
    <property type="match status" value="1"/>
</dbReference>
<evidence type="ECO:0000259" key="10">
    <source>
        <dbReference type="Pfam" id="PF00205"/>
    </source>
</evidence>
<comment type="cofactor">
    <cofactor evidence="1">
        <name>a metal cation</name>
        <dbReference type="ChEBI" id="CHEBI:25213"/>
    </cofactor>
</comment>
<dbReference type="Pfam" id="PF00205">
    <property type="entry name" value="TPP_enzyme_M"/>
    <property type="match status" value="1"/>
</dbReference>
<comment type="similarity">
    <text evidence="3 9">Belongs to the TPP enzyme family.</text>
</comment>
<keyword evidence="6" id="KW-0460">Magnesium</keyword>
<evidence type="ECO:0000256" key="4">
    <source>
        <dbReference type="ARBA" id="ARBA00022723"/>
    </source>
</evidence>
<keyword evidence="4" id="KW-0479">Metal-binding</keyword>
<evidence type="ECO:0000256" key="7">
    <source>
        <dbReference type="ARBA" id="ARBA00023052"/>
    </source>
</evidence>
<dbReference type="EMBL" id="CP134146">
    <property type="protein sequence ID" value="WNC67520.1"/>
    <property type="molecule type" value="Genomic_DNA"/>
</dbReference>
<evidence type="ECO:0000259" key="12">
    <source>
        <dbReference type="Pfam" id="PF02776"/>
    </source>
</evidence>
<dbReference type="SUPFAM" id="SSF52467">
    <property type="entry name" value="DHS-like NAD/FAD-binding domain"/>
    <property type="match status" value="1"/>
</dbReference>
<evidence type="ECO:0000256" key="5">
    <source>
        <dbReference type="ARBA" id="ARBA00022793"/>
    </source>
</evidence>
<keyword evidence="14" id="KW-1185">Reference proteome</keyword>
<evidence type="ECO:0000256" key="8">
    <source>
        <dbReference type="ARBA" id="ARBA00023239"/>
    </source>
</evidence>
<evidence type="ECO:0000256" key="3">
    <source>
        <dbReference type="ARBA" id="ARBA00007812"/>
    </source>
</evidence>
<evidence type="ECO:0000256" key="9">
    <source>
        <dbReference type="RuleBase" id="RU362132"/>
    </source>
</evidence>
<feature type="domain" description="Thiamine pyrophosphate enzyme N-terminal TPP-binding" evidence="12">
    <location>
        <begin position="23"/>
        <end position="130"/>
    </location>
</feature>